<name>A0ACB8DHL2_DERSI</name>
<gene>
    <name evidence="1" type="ORF">HPB49_002457</name>
</gene>
<proteinExistence type="predicted"/>
<evidence type="ECO:0000313" key="2">
    <source>
        <dbReference type="Proteomes" id="UP000821865"/>
    </source>
</evidence>
<dbReference type="Proteomes" id="UP000821865">
    <property type="component" value="Chromosome 11"/>
</dbReference>
<sequence>MRFALSSFVLGGDFNAKHALWGPVVDDERGAQLVQFLCGNNLHILNHSDSIPTFETPYARSWIDVTLASISLVRNGYQWFISQEDTLSDHRYIEFSLRDAASVPEKRLTNYARARMLEVFRRDRWFECICRCRFSSAWMLDAAVDCFYAAYRALCKKYMRRGRPLGEGTKSWWTPQLSEERSRVRAMCRRYQRARDPDLREVFRAQYAPAFAAYKCGIRHAKDAADRALRVDMTSRNLYGRPFQIAFAK</sequence>
<accession>A0ACB8DHL2</accession>
<keyword evidence="2" id="KW-1185">Reference proteome</keyword>
<organism evidence="1 2">
    <name type="scientific">Dermacentor silvarum</name>
    <name type="common">Tick</name>
    <dbReference type="NCBI Taxonomy" id="543639"/>
    <lineage>
        <taxon>Eukaryota</taxon>
        <taxon>Metazoa</taxon>
        <taxon>Ecdysozoa</taxon>
        <taxon>Arthropoda</taxon>
        <taxon>Chelicerata</taxon>
        <taxon>Arachnida</taxon>
        <taxon>Acari</taxon>
        <taxon>Parasitiformes</taxon>
        <taxon>Ixodida</taxon>
        <taxon>Ixodoidea</taxon>
        <taxon>Ixodidae</taxon>
        <taxon>Rhipicephalinae</taxon>
        <taxon>Dermacentor</taxon>
    </lineage>
</organism>
<protein>
    <submittedName>
        <fullName evidence="1">Uncharacterized protein</fullName>
    </submittedName>
</protein>
<dbReference type="EMBL" id="CM023480">
    <property type="protein sequence ID" value="KAH7970305.1"/>
    <property type="molecule type" value="Genomic_DNA"/>
</dbReference>
<reference evidence="1" key="1">
    <citation type="submission" date="2020-05" db="EMBL/GenBank/DDBJ databases">
        <title>Large-scale comparative analyses of tick genomes elucidate their genetic diversity and vector capacities.</title>
        <authorList>
            <person name="Jia N."/>
            <person name="Wang J."/>
            <person name="Shi W."/>
            <person name="Du L."/>
            <person name="Sun Y."/>
            <person name="Zhan W."/>
            <person name="Jiang J."/>
            <person name="Wang Q."/>
            <person name="Zhang B."/>
            <person name="Ji P."/>
            <person name="Sakyi L.B."/>
            <person name="Cui X."/>
            <person name="Yuan T."/>
            <person name="Jiang B."/>
            <person name="Yang W."/>
            <person name="Lam T.T.-Y."/>
            <person name="Chang Q."/>
            <person name="Ding S."/>
            <person name="Wang X."/>
            <person name="Zhu J."/>
            <person name="Ruan X."/>
            <person name="Zhao L."/>
            <person name="Wei J."/>
            <person name="Que T."/>
            <person name="Du C."/>
            <person name="Cheng J."/>
            <person name="Dai P."/>
            <person name="Han X."/>
            <person name="Huang E."/>
            <person name="Gao Y."/>
            <person name="Liu J."/>
            <person name="Shao H."/>
            <person name="Ye R."/>
            <person name="Li L."/>
            <person name="Wei W."/>
            <person name="Wang X."/>
            <person name="Wang C."/>
            <person name="Yang T."/>
            <person name="Huo Q."/>
            <person name="Li W."/>
            <person name="Guo W."/>
            <person name="Chen H."/>
            <person name="Zhou L."/>
            <person name="Ni X."/>
            <person name="Tian J."/>
            <person name="Zhou Y."/>
            <person name="Sheng Y."/>
            <person name="Liu T."/>
            <person name="Pan Y."/>
            <person name="Xia L."/>
            <person name="Li J."/>
            <person name="Zhao F."/>
            <person name="Cao W."/>
        </authorList>
    </citation>
    <scope>NUCLEOTIDE SEQUENCE</scope>
    <source>
        <strain evidence="1">Dsil-2018</strain>
    </source>
</reference>
<comment type="caution">
    <text evidence="1">The sequence shown here is derived from an EMBL/GenBank/DDBJ whole genome shotgun (WGS) entry which is preliminary data.</text>
</comment>
<evidence type="ECO:0000313" key="1">
    <source>
        <dbReference type="EMBL" id="KAH7970305.1"/>
    </source>
</evidence>